<reference evidence="1" key="1">
    <citation type="journal article" date="2023" name="G3 (Bethesda)">
        <title>A reference genome for the long-term kleptoplast-retaining sea slug Elysia crispata morphotype clarki.</title>
        <authorList>
            <person name="Eastman K.E."/>
            <person name="Pendleton A.L."/>
            <person name="Shaikh M.A."/>
            <person name="Suttiyut T."/>
            <person name="Ogas R."/>
            <person name="Tomko P."/>
            <person name="Gavelis G."/>
            <person name="Widhalm J.R."/>
            <person name="Wisecaver J.H."/>
        </authorList>
    </citation>
    <scope>NUCLEOTIDE SEQUENCE</scope>
    <source>
        <strain evidence="1">ECLA1</strain>
    </source>
</reference>
<gene>
    <name evidence="1" type="ORF">RRG08_025232</name>
</gene>
<organism evidence="1 2">
    <name type="scientific">Elysia crispata</name>
    <name type="common">lettuce slug</name>
    <dbReference type="NCBI Taxonomy" id="231223"/>
    <lineage>
        <taxon>Eukaryota</taxon>
        <taxon>Metazoa</taxon>
        <taxon>Spiralia</taxon>
        <taxon>Lophotrochozoa</taxon>
        <taxon>Mollusca</taxon>
        <taxon>Gastropoda</taxon>
        <taxon>Heterobranchia</taxon>
        <taxon>Euthyneura</taxon>
        <taxon>Panpulmonata</taxon>
        <taxon>Sacoglossa</taxon>
        <taxon>Placobranchoidea</taxon>
        <taxon>Plakobranchidae</taxon>
        <taxon>Elysia</taxon>
    </lineage>
</organism>
<sequence>MFLWYLFIPCTNAENHYLEDVDTAAWDAGHVDLVARICNTLSLQYGTQITLTLQSVIYVDFCSPGYKQREHISL</sequence>
<protein>
    <submittedName>
        <fullName evidence="1">Uncharacterized protein</fullName>
    </submittedName>
</protein>
<evidence type="ECO:0000313" key="1">
    <source>
        <dbReference type="EMBL" id="KAK3784038.1"/>
    </source>
</evidence>
<dbReference type="Proteomes" id="UP001283361">
    <property type="component" value="Unassembled WGS sequence"/>
</dbReference>
<comment type="caution">
    <text evidence="1">The sequence shown here is derived from an EMBL/GenBank/DDBJ whole genome shotgun (WGS) entry which is preliminary data.</text>
</comment>
<name>A0AAE1AAK4_9GAST</name>
<proteinExistence type="predicted"/>
<keyword evidence="2" id="KW-1185">Reference proteome</keyword>
<accession>A0AAE1AAK4</accession>
<dbReference type="EMBL" id="JAWDGP010002313">
    <property type="protein sequence ID" value="KAK3784038.1"/>
    <property type="molecule type" value="Genomic_DNA"/>
</dbReference>
<evidence type="ECO:0000313" key="2">
    <source>
        <dbReference type="Proteomes" id="UP001283361"/>
    </source>
</evidence>
<dbReference type="AlphaFoldDB" id="A0AAE1AAK4"/>